<comment type="caution">
    <text evidence="1">The sequence shown here is derived from an EMBL/GenBank/DDBJ whole genome shotgun (WGS) entry which is preliminary data.</text>
</comment>
<dbReference type="RefSeq" id="WP_150097809.1">
    <property type="nucleotide sequence ID" value="NZ_VWPL01000019.1"/>
</dbReference>
<dbReference type="Proteomes" id="UP000323886">
    <property type="component" value="Unassembled WGS sequence"/>
</dbReference>
<organism evidence="1 2">
    <name type="scientific">Blastochloris sulfoviridis</name>
    <dbReference type="NCBI Taxonomy" id="50712"/>
    <lineage>
        <taxon>Bacteria</taxon>
        <taxon>Pseudomonadati</taxon>
        <taxon>Pseudomonadota</taxon>
        <taxon>Alphaproteobacteria</taxon>
        <taxon>Hyphomicrobiales</taxon>
        <taxon>Blastochloridaceae</taxon>
        <taxon>Blastochloris</taxon>
    </lineage>
</organism>
<evidence type="ECO:0000313" key="2">
    <source>
        <dbReference type="Proteomes" id="UP000323886"/>
    </source>
</evidence>
<proteinExistence type="predicted"/>
<reference evidence="1 2" key="1">
    <citation type="submission" date="2019-09" db="EMBL/GenBank/DDBJ databases">
        <title>Draft Whole-Genome sequence of Blastochloris sulfoviridis DSM 729.</title>
        <authorList>
            <person name="Meyer T.E."/>
            <person name="Kyndt J.A."/>
        </authorList>
    </citation>
    <scope>NUCLEOTIDE SEQUENCE [LARGE SCALE GENOMIC DNA]</scope>
    <source>
        <strain evidence="1 2">DSM 729</strain>
    </source>
</reference>
<dbReference type="OrthoDB" id="7949682at2"/>
<name>A0A5M6HVT2_9HYPH</name>
<dbReference type="EMBL" id="VWPL01000019">
    <property type="protein sequence ID" value="KAA5599845.1"/>
    <property type="molecule type" value="Genomic_DNA"/>
</dbReference>
<protein>
    <submittedName>
        <fullName evidence="1">Uncharacterized protein</fullName>
    </submittedName>
</protein>
<keyword evidence="2" id="KW-1185">Reference proteome</keyword>
<sequence>MLGTGLDLPTLAARRRTSPWYRPDDVLRILPGIDRAMVRLASGALAEGTIGTLIALGNLSFARTGAAYAQRKDGAWTAFASNAPRITDAGMTIEPSTTNHVKNNAMTGYSGTVGSIGWIGGLSGSGLTQTLMGVGIEDGIDFIDIRVSGTASGTIASVLYFDTVGINNVVNADTVAGKTWTIGAFARRIGGSFANVGGLDLVIRENDSGGAFLRQTLGSVLGATSGQLGRQPFSQAATLGTSCHGIACGLRLGASSGAAIDFTLRLGWPQVGLGSVAMTPIRTTGAAATRAADDFRCPTSGLSLPASGTLVAEFVPGVSLDAIHAGEAYALGIDDAGSTRLALRAHGTAKGPRLVVGDGEGVATVAPATGVAAGGACRAVATFGAAAAGDNRLSVNGIFAGASERRCVFDLPAAIGLGQVHNGGAAFMSGVAREWAIRSTVLTADDSNAESARYTA</sequence>
<accession>A0A5M6HVT2</accession>
<gene>
    <name evidence="1" type="ORF">F1193_11345</name>
</gene>
<dbReference type="AlphaFoldDB" id="A0A5M6HVT2"/>
<evidence type="ECO:0000313" key="1">
    <source>
        <dbReference type="EMBL" id="KAA5599845.1"/>
    </source>
</evidence>